<keyword evidence="3" id="KW-1185">Reference proteome</keyword>
<evidence type="ECO:0000313" key="2">
    <source>
        <dbReference type="EMBL" id="NBJ95020.1"/>
    </source>
</evidence>
<organism evidence="2 3">
    <name type="scientific">Parablautia muri</name>
    <dbReference type="NCBI Taxonomy" id="2320879"/>
    <lineage>
        <taxon>Bacteria</taxon>
        <taxon>Bacillati</taxon>
        <taxon>Bacillota</taxon>
        <taxon>Clostridia</taxon>
        <taxon>Lachnospirales</taxon>
        <taxon>Lachnospiraceae</taxon>
        <taxon>Parablautia</taxon>
    </lineage>
</organism>
<dbReference type="OrthoDB" id="2047666at2"/>
<gene>
    <name evidence="2" type="ORF">D5281_21240</name>
</gene>
<dbReference type="AlphaFoldDB" id="A0A9X5GUN1"/>
<comment type="caution">
    <text evidence="2">The sequence shown here is derived from an EMBL/GenBank/DDBJ whole genome shotgun (WGS) entry which is preliminary data.</text>
</comment>
<evidence type="ECO:0000313" key="3">
    <source>
        <dbReference type="Proteomes" id="UP001154420"/>
    </source>
</evidence>
<dbReference type="EMBL" id="QZDT01000060">
    <property type="protein sequence ID" value="NBJ95020.1"/>
    <property type="molecule type" value="Genomic_DNA"/>
</dbReference>
<protein>
    <recommendedName>
        <fullName evidence="4">Secreted protein</fullName>
    </recommendedName>
</protein>
<reference evidence="2" key="1">
    <citation type="submission" date="2018-09" db="EMBL/GenBank/DDBJ databases">
        <title>Murine metabolic-syndrome-specific gut microbial biobank.</title>
        <authorList>
            <person name="Liu C."/>
        </authorList>
    </citation>
    <scope>NUCLEOTIDE SEQUENCE</scope>
    <source>
        <strain evidence="2">D42-62</strain>
    </source>
</reference>
<proteinExistence type="predicted"/>
<evidence type="ECO:0000256" key="1">
    <source>
        <dbReference type="SAM" id="SignalP"/>
    </source>
</evidence>
<feature type="signal peptide" evidence="1">
    <location>
        <begin position="1"/>
        <end position="21"/>
    </location>
</feature>
<feature type="chain" id="PRO_5040761022" description="Secreted protein" evidence="1">
    <location>
        <begin position="22"/>
        <end position="99"/>
    </location>
</feature>
<accession>A0A9X5GUN1</accession>
<sequence>MICCTNFLMMFVQFMVPFPLAIMPVQSEHVCDRGNRNTGTEGLRMRAYGEMEMHGKYTLEDFGGWSRNHTRAASIRRWKRPLKKRARQVCRAMLRRVER</sequence>
<evidence type="ECO:0008006" key="4">
    <source>
        <dbReference type="Google" id="ProtNLM"/>
    </source>
</evidence>
<dbReference type="Proteomes" id="UP001154420">
    <property type="component" value="Unassembled WGS sequence"/>
</dbReference>
<keyword evidence="1" id="KW-0732">Signal</keyword>
<dbReference type="RefSeq" id="WP_160561981.1">
    <property type="nucleotide sequence ID" value="NZ_QZDT01000060.1"/>
</dbReference>
<name>A0A9X5GUN1_9FIRM</name>